<dbReference type="AlphaFoldDB" id="A0A085YZB3"/>
<protein>
    <submittedName>
        <fullName evidence="1">Uncharacterized protein</fullName>
    </submittedName>
</protein>
<comment type="caution">
    <text evidence="1">The sequence shown here is derived from an EMBL/GenBank/DDBJ whole genome shotgun (WGS) entry which is preliminary data.</text>
</comment>
<dbReference type="EMBL" id="JPRP01000005">
    <property type="protein sequence ID" value="KFE97526.1"/>
    <property type="molecule type" value="Genomic_DNA"/>
</dbReference>
<sequence>MEVKSFLKIVEEIEHSCLSAEQQEEMITKVADLSRFIQSYDQSIEIIHWMRCKVSIIRYSGTNTGVIFCDDTKQSSANAYYSNARLMDLKKREGLKELWLVVIGSCTSNDLRPFKNLSTDKLLDKIYDKIFSLDFLQSRVQIIK</sequence>
<proteinExistence type="predicted"/>
<organism evidence="1 2">
    <name type="scientific">Chryseobacterium formosense</name>
    <dbReference type="NCBI Taxonomy" id="236814"/>
    <lineage>
        <taxon>Bacteria</taxon>
        <taxon>Pseudomonadati</taxon>
        <taxon>Bacteroidota</taxon>
        <taxon>Flavobacteriia</taxon>
        <taxon>Flavobacteriales</taxon>
        <taxon>Weeksellaceae</taxon>
        <taxon>Chryseobacterium group</taxon>
        <taxon>Chryseobacterium</taxon>
    </lineage>
</organism>
<dbReference type="eggNOG" id="ENOG50334TA">
    <property type="taxonomic scope" value="Bacteria"/>
</dbReference>
<dbReference type="STRING" id="236814.IX39_19810"/>
<evidence type="ECO:0000313" key="2">
    <source>
        <dbReference type="Proteomes" id="UP000028713"/>
    </source>
</evidence>
<evidence type="ECO:0000313" key="1">
    <source>
        <dbReference type="EMBL" id="KFE97526.1"/>
    </source>
</evidence>
<keyword evidence="2" id="KW-1185">Reference proteome</keyword>
<gene>
    <name evidence="1" type="ORF">IX39_19810</name>
</gene>
<dbReference type="Proteomes" id="UP000028713">
    <property type="component" value="Unassembled WGS sequence"/>
</dbReference>
<reference evidence="1 2" key="1">
    <citation type="submission" date="2014-07" db="EMBL/GenBank/DDBJ databases">
        <title>Genome of Chryseobacterium formosense LMG 24722.</title>
        <authorList>
            <person name="Pipes S.E."/>
            <person name="Stropko S.J."/>
            <person name="Newman J.D."/>
        </authorList>
    </citation>
    <scope>NUCLEOTIDE SEQUENCE [LARGE SCALE GENOMIC DNA]</scope>
    <source>
        <strain evidence="1 2">LMG 24722</strain>
    </source>
</reference>
<name>A0A085YZB3_9FLAO</name>
<accession>A0A085YZB3</accession>